<evidence type="ECO:0000313" key="7">
    <source>
        <dbReference type="Proteomes" id="UP000001661"/>
    </source>
</evidence>
<dbReference type="GO" id="GO:0016887">
    <property type="term" value="F:ATP hydrolysis activity"/>
    <property type="evidence" value="ECO:0007669"/>
    <property type="project" value="InterPro"/>
</dbReference>
<dbReference type="AlphaFoldDB" id="D9QRA6"/>
<dbReference type="SUPFAM" id="SSF52540">
    <property type="entry name" value="P-loop containing nucleoside triphosphate hydrolases"/>
    <property type="match status" value="1"/>
</dbReference>
<dbReference type="Pfam" id="PF00005">
    <property type="entry name" value="ABC_tran"/>
    <property type="match status" value="1"/>
</dbReference>
<organism evidence="6 7">
    <name type="scientific">Acetohalobium arabaticum (strain ATCC 49924 / DSM 5501 / Z-7288)</name>
    <dbReference type="NCBI Taxonomy" id="574087"/>
    <lineage>
        <taxon>Bacteria</taxon>
        <taxon>Bacillati</taxon>
        <taxon>Bacillota</taxon>
        <taxon>Clostridia</taxon>
        <taxon>Halanaerobiales</taxon>
        <taxon>Halobacteroidaceae</taxon>
        <taxon>Acetohalobium</taxon>
    </lineage>
</organism>
<evidence type="ECO:0000259" key="5">
    <source>
        <dbReference type="PROSITE" id="PS50893"/>
    </source>
</evidence>
<sequence length="231" mass="26281">MDKVITVNNLSFAYEEEPILKNVNLQVNRGDFLAFIGPNGSGKSTLLKLLLGLLTADQGEIKLLETEINDFTDWTKIGYIPQNVRNFNNSFPATVREVIGSNLYSEMNFFKLLTAELEERIDKALKLVNMLDYKDSLIGNLSGGQQQRIFIARTLVTEPEIIFLDEPLTGVDINAQNELYELLTKLNQELEITVTMVSHDLNSIYRYTDRIISVKNCQLVDKKQLREGEIC</sequence>
<dbReference type="FunFam" id="3.40.50.300:FF:000134">
    <property type="entry name" value="Iron-enterobactin ABC transporter ATP-binding protein"/>
    <property type="match status" value="1"/>
</dbReference>
<keyword evidence="2" id="KW-0813">Transport</keyword>
<keyword evidence="3" id="KW-0547">Nucleotide-binding</keyword>
<dbReference type="RefSeq" id="WP_013278492.1">
    <property type="nucleotide sequence ID" value="NC_014378.1"/>
</dbReference>
<dbReference type="HOGENOM" id="CLU_000604_1_11_9"/>
<dbReference type="InterPro" id="IPR050153">
    <property type="entry name" value="Metal_Ion_Import_ABC"/>
</dbReference>
<dbReference type="InterPro" id="IPR017871">
    <property type="entry name" value="ABC_transporter-like_CS"/>
</dbReference>
<dbReference type="Proteomes" id="UP000001661">
    <property type="component" value="Chromosome"/>
</dbReference>
<dbReference type="PANTHER" id="PTHR42734">
    <property type="entry name" value="METAL TRANSPORT SYSTEM ATP-BINDING PROTEIN TM_0124-RELATED"/>
    <property type="match status" value="1"/>
</dbReference>
<dbReference type="KEGG" id="aar:Acear_1541"/>
<protein>
    <submittedName>
        <fullName evidence="6">ABC transporter related protein</fullName>
    </submittedName>
</protein>
<dbReference type="OrthoDB" id="9806726at2"/>
<evidence type="ECO:0000256" key="1">
    <source>
        <dbReference type="ARBA" id="ARBA00005417"/>
    </source>
</evidence>
<dbReference type="InterPro" id="IPR027417">
    <property type="entry name" value="P-loop_NTPase"/>
</dbReference>
<dbReference type="Gene3D" id="3.40.50.300">
    <property type="entry name" value="P-loop containing nucleotide triphosphate hydrolases"/>
    <property type="match status" value="1"/>
</dbReference>
<evidence type="ECO:0000313" key="6">
    <source>
        <dbReference type="EMBL" id="ADL13047.1"/>
    </source>
</evidence>
<dbReference type="eggNOG" id="COG1121">
    <property type="taxonomic scope" value="Bacteria"/>
</dbReference>
<dbReference type="GO" id="GO:0005524">
    <property type="term" value="F:ATP binding"/>
    <property type="evidence" value="ECO:0007669"/>
    <property type="project" value="UniProtKB-KW"/>
</dbReference>
<dbReference type="PROSITE" id="PS50893">
    <property type="entry name" value="ABC_TRANSPORTER_2"/>
    <property type="match status" value="1"/>
</dbReference>
<evidence type="ECO:0000256" key="3">
    <source>
        <dbReference type="ARBA" id="ARBA00022741"/>
    </source>
</evidence>
<feature type="domain" description="ABC transporter" evidence="5">
    <location>
        <begin position="5"/>
        <end position="230"/>
    </location>
</feature>
<dbReference type="InterPro" id="IPR003439">
    <property type="entry name" value="ABC_transporter-like_ATP-bd"/>
</dbReference>
<accession>D9QRA6</accession>
<proteinExistence type="inferred from homology"/>
<dbReference type="PROSITE" id="PS00211">
    <property type="entry name" value="ABC_TRANSPORTER_1"/>
    <property type="match status" value="1"/>
</dbReference>
<comment type="similarity">
    <text evidence="1">Belongs to the ABC transporter superfamily.</text>
</comment>
<reference evidence="6 7" key="1">
    <citation type="journal article" date="2010" name="Stand. Genomic Sci.">
        <title>Complete genome sequence of Acetohalobium arabaticum type strain (Z-7288).</title>
        <authorList>
            <person name="Sikorski J."/>
            <person name="Lapidus A."/>
            <person name="Chertkov O."/>
            <person name="Lucas S."/>
            <person name="Copeland A."/>
            <person name="Glavina Del Rio T."/>
            <person name="Nolan M."/>
            <person name="Tice H."/>
            <person name="Cheng J.F."/>
            <person name="Han C."/>
            <person name="Brambilla E."/>
            <person name="Pitluck S."/>
            <person name="Liolios K."/>
            <person name="Ivanova N."/>
            <person name="Mavromatis K."/>
            <person name="Mikhailova N."/>
            <person name="Pati A."/>
            <person name="Bruce D."/>
            <person name="Detter C."/>
            <person name="Tapia R."/>
            <person name="Goodwin L."/>
            <person name="Chen A."/>
            <person name="Palaniappan K."/>
            <person name="Land M."/>
            <person name="Hauser L."/>
            <person name="Chang Y.J."/>
            <person name="Jeffries C.D."/>
            <person name="Rohde M."/>
            <person name="Goker M."/>
            <person name="Spring S."/>
            <person name="Woyke T."/>
            <person name="Bristow J."/>
            <person name="Eisen J.A."/>
            <person name="Markowitz V."/>
            <person name="Hugenholtz P."/>
            <person name="Kyrpides N.C."/>
            <person name="Klenk H.P."/>
        </authorList>
    </citation>
    <scope>NUCLEOTIDE SEQUENCE [LARGE SCALE GENOMIC DNA]</scope>
    <source>
        <strain evidence="7">ATCC 49924 / DSM 5501 / Z-7288</strain>
    </source>
</reference>
<dbReference type="EMBL" id="CP002105">
    <property type="protein sequence ID" value="ADL13047.1"/>
    <property type="molecule type" value="Genomic_DNA"/>
</dbReference>
<dbReference type="SMART" id="SM00382">
    <property type="entry name" value="AAA"/>
    <property type="match status" value="1"/>
</dbReference>
<evidence type="ECO:0000256" key="2">
    <source>
        <dbReference type="ARBA" id="ARBA00022448"/>
    </source>
</evidence>
<dbReference type="PANTHER" id="PTHR42734:SF17">
    <property type="entry name" value="METAL TRANSPORT SYSTEM ATP-BINDING PROTEIN TM_0124-RELATED"/>
    <property type="match status" value="1"/>
</dbReference>
<name>D9QRA6_ACEAZ</name>
<dbReference type="InterPro" id="IPR003593">
    <property type="entry name" value="AAA+_ATPase"/>
</dbReference>
<dbReference type="STRING" id="574087.Acear_1541"/>
<gene>
    <name evidence="6" type="ordered locus">Acear_1541</name>
</gene>
<keyword evidence="4" id="KW-0067">ATP-binding</keyword>
<evidence type="ECO:0000256" key="4">
    <source>
        <dbReference type="ARBA" id="ARBA00022840"/>
    </source>
</evidence>
<keyword evidence="7" id="KW-1185">Reference proteome</keyword>